<evidence type="ECO:0000256" key="1">
    <source>
        <dbReference type="SAM" id="MobiDB-lite"/>
    </source>
</evidence>
<protein>
    <submittedName>
        <fullName evidence="2">Uncharacterized protein</fullName>
    </submittedName>
</protein>
<proteinExistence type="predicted"/>
<organism evidence="2 3">
    <name type="scientific">Leifsonia stereocauli</name>
    <dbReference type="NCBI Taxonomy" id="3134136"/>
    <lineage>
        <taxon>Bacteria</taxon>
        <taxon>Bacillati</taxon>
        <taxon>Actinomycetota</taxon>
        <taxon>Actinomycetes</taxon>
        <taxon>Micrococcales</taxon>
        <taxon>Microbacteriaceae</taxon>
        <taxon>Leifsonia</taxon>
    </lineage>
</organism>
<keyword evidence="3" id="KW-1185">Reference proteome</keyword>
<name>A0ABU9W0F5_9MICO</name>
<accession>A0ABU9W0F5</accession>
<evidence type="ECO:0000313" key="2">
    <source>
        <dbReference type="EMBL" id="MEN1945487.1"/>
    </source>
</evidence>
<reference evidence="2 3" key="1">
    <citation type="submission" date="2024-03" db="EMBL/GenBank/DDBJ databases">
        <title>YIM 134122 draft genome.</title>
        <authorList>
            <person name="Zuo S."/>
            <person name="Xiong L."/>
        </authorList>
    </citation>
    <scope>NUCLEOTIDE SEQUENCE [LARGE SCALE GENOMIC DNA]</scope>
    <source>
        <strain evidence="2 3">YIM 134122</strain>
    </source>
</reference>
<dbReference type="EMBL" id="JBCLVG010000001">
    <property type="protein sequence ID" value="MEN1945487.1"/>
    <property type="molecule type" value="Genomic_DNA"/>
</dbReference>
<feature type="region of interest" description="Disordered" evidence="1">
    <location>
        <begin position="35"/>
        <end position="87"/>
    </location>
</feature>
<gene>
    <name evidence="2" type="ORF">WJX64_02915</name>
</gene>
<evidence type="ECO:0000313" key="3">
    <source>
        <dbReference type="Proteomes" id="UP001425155"/>
    </source>
</evidence>
<sequence>MAELDDLDDFVLGLPPRMPDAVWKAALDAAFRLSGSDDLDDSAEASDPVFVKDDDDDQEAADQSGFDSPSDIDDGVADNHAWGDTDD</sequence>
<dbReference type="RefSeq" id="WP_342111642.1">
    <property type="nucleotide sequence ID" value="NZ_JBCAUN010000001.1"/>
</dbReference>
<dbReference type="Proteomes" id="UP001425155">
    <property type="component" value="Unassembled WGS sequence"/>
</dbReference>
<comment type="caution">
    <text evidence="2">The sequence shown here is derived from an EMBL/GenBank/DDBJ whole genome shotgun (WGS) entry which is preliminary data.</text>
</comment>